<organism evidence="5 6">
    <name type="scientific">Thalassotalea profundi</name>
    <dbReference type="NCBI Taxonomy" id="2036687"/>
    <lineage>
        <taxon>Bacteria</taxon>
        <taxon>Pseudomonadati</taxon>
        <taxon>Pseudomonadota</taxon>
        <taxon>Gammaproteobacteria</taxon>
        <taxon>Alteromonadales</taxon>
        <taxon>Colwelliaceae</taxon>
        <taxon>Thalassotalea</taxon>
    </lineage>
</organism>
<name>A0ABQ3IMM2_9GAMM</name>
<evidence type="ECO:0000256" key="1">
    <source>
        <dbReference type="ARBA" id="ARBA00023015"/>
    </source>
</evidence>
<evidence type="ECO:0000313" key="6">
    <source>
        <dbReference type="Proteomes" id="UP000626370"/>
    </source>
</evidence>
<keyword evidence="2" id="KW-0238">DNA-binding</keyword>
<protein>
    <submittedName>
        <fullName evidence="5">AsnC family transcriptional regulator</fullName>
    </submittedName>
</protein>
<evidence type="ECO:0000259" key="4">
    <source>
        <dbReference type="PROSITE" id="PS50956"/>
    </source>
</evidence>
<evidence type="ECO:0000256" key="2">
    <source>
        <dbReference type="ARBA" id="ARBA00023125"/>
    </source>
</evidence>
<gene>
    <name evidence="5" type="ORF">GCM10011501_13570</name>
</gene>
<sequence>MKKLDSIDLQILTILYKDADITNKELAAQIGIAPSTCLERVKRMKSKGIIKGSHISINFKSIGGNIEAIAAIRLQPYSEEIVNQLRDDLLKLPEIVSLYHMGGNYDYFIHMSVKDSEHLRQFVFNAVTSRDEVQTVETSLIFEYSRSGVLPCFEDDDGI</sequence>
<dbReference type="PANTHER" id="PTHR30154">
    <property type="entry name" value="LEUCINE-RESPONSIVE REGULATORY PROTEIN"/>
    <property type="match status" value="1"/>
</dbReference>
<dbReference type="Gene3D" id="1.10.10.10">
    <property type="entry name" value="Winged helix-like DNA-binding domain superfamily/Winged helix DNA-binding domain"/>
    <property type="match status" value="1"/>
</dbReference>
<dbReference type="PANTHER" id="PTHR30154:SF54">
    <property type="entry name" value="POSSIBLE TRANSCRIPTIONAL REGULATORY PROTEIN (PROBABLY LRP_ASNC-FAMILY)"/>
    <property type="match status" value="1"/>
</dbReference>
<dbReference type="InterPro" id="IPR000485">
    <property type="entry name" value="AsnC-type_HTH_dom"/>
</dbReference>
<dbReference type="InterPro" id="IPR011991">
    <property type="entry name" value="ArsR-like_HTH"/>
</dbReference>
<dbReference type="PROSITE" id="PS50956">
    <property type="entry name" value="HTH_ASNC_2"/>
    <property type="match status" value="1"/>
</dbReference>
<dbReference type="InterPro" id="IPR011008">
    <property type="entry name" value="Dimeric_a/b-barrel"/>
</dbReference>
<keyword evidence="1" id="KW-0805">Transcription regulation</keyword>
<dbReference type="SUPFAM" id="SSF46785">
    <property type="entry name" value="Winged helix' DNA-binding domain"/>
    <property type="match status" value="1"/>
</dbReference>
<dbReference type="EMBL" id="BNAH01000004">
    <property type="protein sequence ID" value="GHE85749.1"/>
    <property type="molecule type" value="Genomic_DNA"/>
</dbReference>
<dbReference type="PRINTS" id="PR00033">
    <property type="entry name" value="HTHASNC"/>
</dbReference>
<comment type="caution">
    <text evidence="5">The sequence shown here is derived from an EMBL/GenBank/DDBJ whole genome shotgun (WGS) entry which is preliminary data.</text>
</comment>
<accession>A0ABQ3IMM2</accession>
<dbReference type="Proteomes" id="UP000626370">
    <property type="component" value="Unassembled WGS sequence"/>
</dbReference>
<feature type="domain" description="HTH asnC-type" evidence="4">
    <location>
        <begin position="4"/>
        <end position="65"/>
    </location>
</feature>
<dbReference type="SMART" id="SM00344">
    <property type="entry name" value="HTH_ASNC"/>
    <property type="match status" value="1"/>
</dbReference>
<dbReference type="Pfam" id="PF01037">
    <property type="entry name" value="AsnC_trans_reg"/>
    <property type="match status" value="1"/>
</dbReference>
<keyword evidence="3" id="KW-0804">Transcription</keyword>
<dbReference type="Gene3D" id="3.30.70.920">
    <property type="match status" value="1"/>
</dbReference>
<evidence type="ECO:0000313" key="5">
    <source>
        <dbReference type="EMBL" id="GHE85749.1"/>
    </source>
</evidence>
<dbReference type="RefSeq" id="WP_189377495.1">
    <property type="nucleotide sequence ID" value="NZ_BNAH01000004.1"/>
</dbReference>
<dbReference type="SUPFAM" id="SSF54909">
    <property type="entry name" value="Dimeric alpha+beta barrel"/>
    <property type="match status" value="1"/>
</dbReference>
<reference evidence="6" key="1">
    <citation type="journal article" date="2019" name="Int. J. Syst. Evol. Microbiol.">
        <title>The Global Catalogue of Microorganisms (GCM) 10K type strain sequencing project: providing services to taxonomists for standard genome sequencing and annotation.</title>
        <authorList>
            <consortium name="The Broad Institute Genomics Platform"/>
            <consortium name="The Broad Institute Genome Sequencing Center for Infectious Disease"/>
            <person name="Wu L."/>
            <person name="Ma J."/>
        </authorList>
    </citation>
    <scope>NUCLEOTIDE SEQUENCE [LARGE SCALE GENOMIC DNA]</scope>
    <source>
        <strain evidence="6">CGMCC 1.15922</strain>
    </source>
</reference>
<dbReference type="InterPro" id="IPR019887">
    <property type="entry name" value="Tscrpt_reg_AsnC/Lrp_C"/>
</dbReference>
<dbReference type="Pfam" id="PF13412">
    <property type="entry name" value="HTH_24"/>
    <property type="match status" value="1"/>
</dbReference>
<evidence type="ECO:0000256" key="3">
    <source>
        <dbReference type="ARBA" id="ARBA00023163"/>
    </source>
</evidence>
<dbReference type="InterPro" id="IPR036390">
    <property type="entry name" value="WH_DNA-bd_sf"/>
</dbReference>
<proteinExistence type="predicted"/>
<dbReference type="InterPro" id="IPR036388">
    <property type="entry name" value="WH-like_DNA-bd_sf"/>
</dbReference>
<dbReference type="InterPro" id="IPR019888">
    <property type="entry name" value="Tscrpt_reg_AsnC-like"/>
</dbReference>
<keyword evidence="6" id="KW-1185">Reference proteome</keyword>
<dbReference type="CDD" id="cd00090">
    <property type="entry name" value="HTH_ARSR"/>
    <property type="match status" value="1"/>
</dbReference>